<evidence type="ECO:0000313" key="2">
    <source>
        <dbReference type="Proteomes" id="UP000499080"/>
    </source>
</evidence>
<keyword evidence="2" id="KW-1185">Reference proteome</keyword>
<name>A0A4Y2AXU8_ARAVE</name>
<reference evidence="1 2" key="1">
    <citation type="journal article" date="2019" name="Sci. Rep.">
        <title>Orb-weaving spider Araneus ventricosus genome elucidates the spidroin gene catalogue.</title>
        <authorList>
            <person name="Kono N."/>
            <person name="Nakamura H."/>
            <person name="Ohtoshi R."/>
            <person name="Moran D.A.P."/>
            <person name="Shinohara A."/>
            <person name="Yoshida Y."/>
            <person name="Fujiwara M."/>
            <person name="Mori M."/>
            <person name="Tomita M."/>
            <person name="Arakawa K."/>
        </authorList>
    </citation>
    <scope>NUCLEOTIDE SEQUENCE [LARGE SCALE GENOMIC DNA]</scope>
</reference>
<comment type="caution">
    <text evidence="1">The sequence shown here is derived from an EMBL/GenBank/DDBJ whole genome shotgun (WGS) entry which is preliminary data.</text>
</comment>
<dbReference type="PANTHER" id="PTHR46601">
    <property type="entry name" value="ULP_PROTEASE DOMAIN-CONTAINING PROTEIN"/>
    <property type="match status" value="1"/>
</dbReference>
<dbReference type="AlphaFoldDB" id="A0A4Y2AXU8"/>
<sequence>MELLNIATCNNRSHACVKNTCDKCKNNSLFNQFVKAIPQDVLQEPLKWYQWNKDNGSKESVRFLNEELESQLEKFILHCYEKSTKSDYFKKLRQNPTKCVLQVDFSENFTFLTQNEIQSAHWTHKRALCTLLYLGSLNVIARGKKKLEVTSLPVIICSMTIDWHFFATSHGKRAVDGVGGTVKGVVYRGIMSEKFTPSPNDAKSIAECANFICNGVEVIYCLKEDIER</sequence>
<dbReference type="EMBL" id="BGPR01000038">
    <property type="protein sequence ID" value="GBL84690.1"/>
    <property type="molecule type" value="Genomic_DNA"/>
</dbReference>
<protein>
    <submittedName>
        <fullName evidence="1">Uncharacterized protein</fullName>
    </submittedName>
</protein>
<proteinExistence type="predicted"/>
<dbReference type="PANTHER" id="PTHR46601:SF1">
    <property type="entry name" value="ADF-H DOMAIN-CONTAINING PROTEIN"/>
    <property type="match status" value="1"/>
</dbReference>
<accession>A0A4Y2AXU8</accession>
<organism evidence="1 2">
    <name type="scientific">Araneus ventricosus</name>
    <name type="common">Orbweaver spider</name>
    <name type="synonym">Epeira ventricosa</name>
    <dbReference type="NCBI Taxonomy" id="182803"/>
    <lineage>
        <taxon>Eukaryota</taxon>
        <taxon>Metazoa</taxon>
        <taxon>Ecdysozoa</taxon>
        <taxon>Arthropoda</taxon>
        <taxon>Chelicerata</taxon>
        <taxon>Arachnida</taxon>
        <taxon>Araneae</taxon>
        <taxon>Araneomorphae</taxon>
        <taxon>Entelegynae</taxon>
        <taxon>Araneoidea</taxon>
        <taxon>Araneidae</taxon>
        <taxon>Araneus</taxon>
    </lineage>
</organism>
<dbReference type="Proteomes" id="UP000499080">
    <property type="component" value="Unassembled WGS sequence"/>
</dbReference>
<dbReference type="OrthoDB" id="6508243at2759"/>
<gene>
    <name evidence="1" type="ORF">AVEN_191141_1</name>
</gene>
<evidence type="ECO:0000313" key="1">
    <source>
        <dbReference type="EMBL" id="GBL84690.1"/>
    </source>
</evidence>